<sequence length="694" mass="77226">MASALALERSACDLCHTRKVKCDRLDPCMNCVDARAECQRTRPRRSMRPRISRISGLSDRVSTLEQFIANPQSVPPPPSAPASVHSSGHEPERSKSTNPSESGQNVPAHAQVSGTGSVKRKFEAEAAAQPSTQSRSTRPPPMHRVYEARQFIQEELQHSDHLPLDRRTVLEQALSLVDRISASTSEPRPASGDDKHAENDDEVMEPQKFSLEVYYMMATDVAHQHAPGKHFHWPDHVSVKGLEDMSLALAEGRLDRQTSLHYQVCVFTKALFYITRVPKNHISERFRMHLQKSQQKYALAASRALDEINFVGSNSISLVQALLSGALFHQMQGNPIKSWTLTAIASQILVSLNYHNIKPDTPAQSEEEQDARRCVFSCFFLDKTLSMLLLRPPSLPRLKVSPSFLVPLEHGVPLGLIVKTVVELAQIQDQAMEIYHQSGQRADSSEQAAKLGSLTQEMLSLHDTITERRVSSKQGLQLEWTAVEFRFQAVLATLIHLKSQSLGSGAQVRDECLLHARNALGALGRLQKTISDDQAYVGTFPFFLSWTVLFYPMTPFYILFCNVVGTSNPHDFQLMSDTTQGLHQFVPSNPAIAKLHHLFSTFLALCRPLVQGKQNLLSLEALSMESQIVVPQQPQQPPPPPLMVQNAPDGTMPPEAASWWNNSQMWELFGTQPSFEWVDSDLSVEGVGFGAEGG</sequence>
<dbReference type="Pfam" id="PF00172">
    <property type="entry name" value="Zn_clus"/>
    <property type="match status" value="1"/>
</dbReference>
<dbReference type="STRING" id="1448320.A0A319DAF7"/>
<feature type="domain" description="Zn(2)-C6 fungal-type" evidence="8">
    <location>
        <begin position="11"/>
        <end position="40"/>
    </location>
</feature>
<dbReference type="SMART" id="SM00066">
    <property type="entry name" value="GAL4"/>
    <property type="match status" value="1"/>
</dbReference>
<dbReference type="GO" id="GO:0003677">
    <property type="term" value="F:DNA binding"/>
    <property type="evidence" value="ECO:0007669"/>
    <property type="project" value="UniProtKB-KW"/>
</dbReference>
<proteinExistence type="predicted"/>
<evidence type="ECO:0000256" key="4">
    <source>
        <dbReference type="ARBA" id="ARBA00023125"/>
    </source>
</evidence>
<dbReference type="InterPro" id="IPR001138">
    <property type="entry name" value="Zn2Cys6_DnaBD"/>
</dbReference>
<name>A0A319DAF7_9EURO</name>
<keyword evidence="4" id="KW-0238">DNA-binding</keyword>
<keyword evidence="3" id="KW-0805">Transcription regulation</keyword>
<dbReference type="PROSITE" id="PS50048">
    <property type="entry name" value="ZN2_CY6_FUNGAL_2"/>
    <property type="match status" value="1"/>
</dbReference>
<dbReference type="Proteomes" id="UP000247810">
    <property type="component" value="Unassembled WGS sequence"/>
</dbReference>
<evidence type="ECO:0000313" key="9">
    <source>
        <dbReference type="EMBL" id="PYH88053.1"/>
    </source>
</evidence>
<feature type="compositionally biased region" description="Polar residues" evidence="7">
    <location>
        <begin position="96"/>
        <end position="105"/>
    </location>
</feature>
<dbReference type="OrthoDB" id="39175at2759"/>
<evidence type="ECO:0000313" key="10">
    <source>
        <dbReference type="Proteomes" id="UP000247810"/>
    </source>
</evidence>
<keyword evidence="2" id="KW-0479">Metal-binding</keyword>
<accession>A0A319DAF7</accession>
<reference evidence="9 10" key="1">
    <citation type="submission" date="2018-02" db="EMBL/GenBank/DDBJ databases">
        <title>The genomes of Aspergillus section Nigri reveals drivers in fungal speciation.</title>
        <authorList>
            <consortium name="DOE Joint Genome Institute"/>
            <person name="Vesth T.C."/>
            <person name="Nybo J."/>
            <person name="Theobald S."/>
            <person name="Brandl J."/>
            <person name="Frisvad J.C."/>
            <person name="Nielsen K.F."/>
            <person name="Lyhne E.K."/>
            <person name="Kogle M.E."/>
            <person name="Kuo A."/>
            <person name="Riley R."/>
            <person name="Clum A."/>
            <person name="Nolan M."/>
            <person name="Lipzen A."/>
            <person name="Salamov A."/>
            <person name="Henrissat B."/>
            <person name="Wiebenga A."/>
            <person name="De vries R.P."/>
            <person name="Grigoriev I.V."/>
            <person name="Mortensen U.H."/>
            <person name="Andersen M.R."/>
            <person name="Baker S.E."/>
        </authorList>
    </citation>
    <scope>NUCLEOTIDE SEQUENCE [LARGE SCALE GENOMIC DNA]</scope>
    <source>
        <strain evidence="9 10">CBS 707.79</strain>
    </source>
</reference>
<evidence type="ECO:0000256" key="2">
    <source>
        <dbReference type="ARBA" id="ARBA00022723"/>
    </source>
</evidence>
<protein>
    <recommendedName>
        <fullName evidence="8">Zn(2)-C6 fungal-type domain-containing protein</fullName>
    </recommendedName>
</protein>
<dbReference type="GO" id="GO:0006351">
    <property type="term" value="P:DNA-templated transcription"/>
    <property type="evidence" value="ECO:0007669"/>
    <property type="project" value="InterPro"/>
</dbReference>
<dbReference type="Pfam" id="PF04082">
    <property type="entry name" value="Fungal_trans"/>
    <property type="match status" value="1"/>
</dbReference>
<evidence type="ECO:0000256" key="1">
    <source>
        <dbReference type="ARBA" id="ARBA00004123"/>
    </source>
</evidence>
<evidence type="ECO:0000256" key="6">
    <source>
        <dbReference type="ARBA" id="ARBA00023242"/>
    </source>
</evidence>
<feature type="compositionally biased region" description="Basic residues" evidence="7">
    <location>
        <begin position="41"/>
        <end position="51"/>
    </location>
</feature>
<dbReference type="InterPro" id="IPR036864">
    <property type="entry name" value="Zn2-C6_fun-type_DNA-bd_sf"/>
</dbReference>
<evidence type="ECO:0000256" key="5">
    <source>
        <dbReference type="ARBA" id="ARBA00023163"/>
    </source>
</evidence>
<dbReference type="CDD" id="cd12148">
    <property type="entry name" value="fungal_TF_MHR"/>
    <property type="match status" value="1"/>
</dbReference>
<dbReference type="PANTHER" id="PTHR46910">
    <property type="entry name" value="TRANSCRIPTION FACTOR PDR1"/>
    <property type="match status" value="1"/>
</dbReference>
<dbReference type="PANTHER" id="PTHR46910:SF3">
    <property type="entry name" value="HALOTOLERANCE PROTEIN 9-RELATED"/>
    <property type="match status" value="1"/>
</dbReference>
<comment type="subcellular location">
    <subcellularLocation>
        <location evidence="1">Nucleus</location>
    </subcellularLocation>
</comment>
<dbReference type="GO" id="GO:0008270">
    <property type="term" value="F:zinc ion binding"/>
    <property type="evidence" value="ECO:0007669"/>
    <property type="project" value="InterPro"/>
</dbReference>
<feature type="region of interest" description="Disordered" evidence="7">
    <location>
        <begin position="69"/>
        <end position="141"/>
    </location>
</feature>
<dbReference type="GO" id="GO:0009893">
    <property type="term" value="P:positive regulation of metabolic process"/>
    <property type="evidence" value="ECO:0007669"/>
    <property type="project" value="UniProtKB-ARBA"/>
</dbReference>
<dbReference type="InterPro" id="IPR007219">
    <property type="entry name" value="XnlR_reg_dom"/>
</dbReference>
<dbReference type="AlphaFoldDB" id="A0A319DAF7"/>
<feature type="region of interest" description="Disordered" evidence="7">
    <location>
        <begin position="180"/>
        <end position="203"/>
    </location>
</feature>
<gene>
    <name evidence="9" type="ORF">BO71DRAFT_489067</name>
</gene>
<evidence type="ECO:0000259" key="8">
    <source>
        <dbReference type="PROSITE" id="PS50048"/>
    </source>
</evidence>
<dbReference type="GO" id="GO:0005634">
    <property type="term" value="C:nucleus"/>
    <property type="evidence" value="ECO:0007669"/>
    <property type="project" value="UniProtKB-SubCell"/>
</dbReference>
<dbReference type="SUPFAM" id="SSF57701">
    <property type="entry name" value="Zn2/Cys6 DNA-binding domain"/>
    <property type="match status" value="1"/>
</dbReference>
<evidence type="ECO:0000256" key="3">
    <source>
        <dbReference type="ARBA" id="ARBA00023015"/>
    </source>
</evidence>
<dbReference type="EMBL" id="KZ826133">
    <property type="protein sequence ID" value="PYH88053.1"/>
    <property type="molecule type" value="Genomic_DNA"/>
</dbReference>
<dbReference type="VEuPathDB" id="FungiDB:BO71DRAFT_489067"/>
<dbReference type="PROSITE" id="PS00463">
    <property type="entry name" value="ZN2_CY6_FUNGAL_1"/>
    <property type="match status" value="1"/>
</dbReference>
<dbReference type="Gene3D" id="4.10.240.10">
    <property type="entry name" value="Zn(2)-C6 fungal-type DNA-binding domain"/>
    <property type="match status" value="1"/>
</dbReference>
<keyword evidence="6" id="KW-0539">Nucleus</keyword>
<organism evidence="9 10">
    <name type="scientific">Aspergillus ellipticus CBS 707.79</name>
    <dbReference type="NCBI Taxonomy" id="1448320"/>
    <lineage>
        <taxon>Eukaryota</taxon>
        <taxon>Fungi</taxon>
        <taxon>Dikarya</taxon>
        <taxon>Ascomycota</taxon>
        <taxon>Pezizomycotina</taxon>
        <taxon>Eurotiomycetes</taxon>
        <taxon>Eurotiomycetidae</taxon>
        <taxon>Eurotiales</taxon>
        <taxon>Aspergillaceae</taxon>
        <taxon>Aspergillus</taxon>
        <taxon>Aspergillus subgen. Circumdati</taxon>
    </lineage>
</organism>
<evidence type="ECO:0000256" key="7">
    <source>
        <dbReference type="SAM" id="MobiDB-lite"/>
    </source>
</evidence>
<dbReference type="InterPro" id="IPR050987">
    <property type="entry name" value="AtrR-like"/>
</dbReference>
<keyword evidence="5" id="KW-0804">Transcription</keyword>
<dbReference type="CDD" id="cd00067">
    <property type="entry name" value="GAL4"/>
    <property type="match status" value="1"/>
</dbReference>
<feature type="region of interest" description="Disordered" evidence="7">
    <location>
        <begin position="39"/>
        <end position="58"/>
    </location>
</feature>
<keyword evidence="10" id="KW-1185">Reference proteome</keyword>
<dbReference type="GO" id="GO:0000981">
    <property type="term" value="F:DNA-binding transcription factor activity, RNA polymerase II-specific"/>
    <property type="evidence" value="ECO:0007669"/>
    <property type="project" value="InterPro"/>
</dbReference>